<name>A0A8S5RWU6_9VIRU</name>
<dbReference type="EMBL" id="BK032501">
    <property type="protein sequence ID" value="DAF43221.1"/>
    <property type="molecule type" value="Genomic_DNA"/>
</dbReference>
<protein>
    <submittedName>
        <fullName evidence="1">Uncharacterized protein</fullName>
    </submittedName>
</protein>
<proteinExistence type="predicted"/>
<sequence>MGKEIHLSATAAVRRTLKGDTLSLSLQTNGVPLFQGLNPDTFTVSPNWSESGTHPIITPSVGSARKNNVALTNHAWAYNGKDLGFSSSGTGWETSTVDNRFKLNHADGSLSIIGDLASKVNQDSDTLTYSGDAVLGASIYPMQKSIDILVSMLGGSSYFGGVSADTTVLSKGQTQATLIPWLFNSAGGEVSTYSINLYRGSGTDLAGTYPNPASGIIIHRDKTGDADKLYVDSHQLFVLEFIVDGAAVYRTGISIDDISDIYQLALNSVGQVDEDSNQTFRCIVTNCETGKVPKSITGNVTFVIYTDSKGNIENKRSETMTWAKNVSDGFVVRDADTIDDNKNIIGVSVSADAYLTVDD</sequence>
<evidence type="ECO:0000313" key="1">
    <source>
        <dbReference type="EMBL" id="DAF43221.1"/>
    </source>
</evidence>
<accession>A0A8S5RWU6</accession>
<reference evidence="1" key="1">
    <citation type="journal article" date="2021" name="Proc. Natl. Acad. Sci. U.S.A.">
        <title>A Catalog of Tens of Thousands of Viruses from Human Metagenomes Reveals Hidden Associations with Chronic Diseases.</title>
        <authorList>
            <person name="Tisza M.J."/>
            <person name="Buck C.B."/>
        </authorList>
    </citation>
    <scope>NUCLEOTIDE SEQUENCE</scope>
    <source>
        <strain evidence="1">CtU8j8</strain>
    </source>
</reference>
<organism evidence="1">
    <name type="scientific">virus sp. ctU8j8</name>
    <dbReference type="NCBI Taxonomy" id="2827991"/>
    <lineage>
        <taxon>Viruses</taxon>
    </lineage>
</organism>